<dbReference type="EMBL" id="CYGY02000151">
    <property type="protein sequence ID" value="SIT51892.1"/>
    <property type="molecule type" value="Genomic_DNA"/>
</dbReference>
<gene>
    <name evidence="1" type="ORF">BN2476_1510013</name>
</gene>
<organism evidence="1 2">
    <name type="scientific">Paraburkholderia piptadeniae</name>
    <dbReference type="NCBI Taxonomy" id="1701573"/>
    <lineage>
        <taxon>Bacteria</taxon>
        <taxon>Pseudomonadati</taxon>
        <taxon>Pseudomonadota</taxon>
        <taxon>Betaproteobacteria</taxon>
        <taxon>Burkholderiales</taxon>
        <taxon>Burkholderiaceae</taxon>
        <taxon>Paraburkholderia</taxon>
    </lineage>
</organism>
<dbReference type="AlphaFoldDB" id="A0A1N7SWZ2"/>
<dbReference type="RefSeq" id="WP_162497913.1">
    <property type="nucleotide sequence ID" value="NZ_CYGY02000151.1"/>
</dbReference>
<accession>A0A1N7SWZ2</accession>
<reference evidence="1" key="1">
    <citation type="submission" date="2016-12" db="EMBL/GenBank/DDBJ databases">
        <authorList>
            <person name="Moulin L."/>
        </authorList>
    </citation>
    <scope>NUCLEOTIDE SEQUENCE [LARGE SCALE GENOMIC DNA]</scope>
    <source>
        <strain evidence="1">STM 7183</strain>
    </source>
</reference>
<proteinExistence type="predicted"/>
<name>A0A1N7SWZ2_9BURK</name>
<evidence type="ECO:0000313" key="1">
    <source>
        <dbReference type="EMBL" id="SIT51892.1"/>
    </source>
</evidence>
<evidence type="ECO:0000313" key="2">
    <source>
        <dbReference type="Proteomes" id="UP000195569"/>
    </source>
</evidence>
<keyword evidence="2" id="KW-1185">Reference proteome</keyword>
<sequence length="107" mass="12300">MFALELAVHRARCDPDLEGHWRRLSAVRSAVSGKRRQVADDLQRGLRRHTTIWELLYNHYVIAKKFDAPDIEAFAAKVRPEGRRGDYGPNSGGFDWPEYGTLTFTLK</sequence>
<comment type="caution">
    <text evidence="1">The sequence shown here is derived from an EMBL/GenBank/DDBJ whole genome shotgun (WGS) entry which is preliminary data.</text>
</comment>
<dbReference type="Proteomes" id="UP000195569">
    <property type="component" value="Unassembled WGS sequence"/>
</dbReference>
<protein>
    <submittedName>
        <fullName evidence="1">Uncharacterized protein</fullName>
    </submittedName>
</protein>